<dbReference type="EMBL" id="JBANRG010000044">
    <property type="protein sequence ID" value="KAK7446391.1"/>
    <property type="molecule type" value="Genomic_DNA"/>
</dbReference>
<dbReference type="PANTHER" id="PTHR13220">
    <property type="entry name" value="TIMELESS INTERACTING-RELATED"/>
    <property type="match status" value="1"/>
</dbReference>
<comment type="subcellular location">
    <subcellularLocation>
        <location evidence="1 6">Nucleus</location>
    </subcellularLocation>
</comment>
<dbReference type="Pfam" id="PF07962">
    <property type="entry name" value="Swi3"/>
    <property type="match status" value="1"/>
</dbReference>
<feature type="compositionally biased region" description="Low complexity" evidence="7">
    <location>
        <begin position="226"/>
        <end position="240"/>
    </location>
</feature>
<reference evidence="9 10" key="1">
    <citation type="submission" date="2024-01" db="EMBL/GenBank/DDBJ databases">
        <title>A draft genome for the cacao thread blight pathogen Marasmiellus scandens.</title>
        <authorList>
            <person name="Baruah I.K."/>
            <person name="Leung J."/>
            <person name="Bukari Y."/>
            <person name="Amoako-Attah I."/>
            <person name="Meinhardt L.W."/>
            <person name="Bailey B.A."/>
            <person name="Cohen S.P."/>
        </authorList>
    </citation>
    <scope>NUCLEOTIDE SEQUENCE [LARGE SCALE GENOMIC DNA]</scope>
    <source>
        <strain evidence="9 10">GH-19</strain>
    </source>
</reference>
<evidence type="ECO:0000313" key="9">
    <source>
        <dbReference type="EMBL" id="KAK7446391.1"/>
    </source>
</evidence>
<name>A0ABR1J0M6_9AGAR</name>
<evidence type="ECO:0000256" key="6">
    <source>
        <dbReference type="RuleBase" id="RU366049"/>
    </source>
</evidence>
<dbReference type="InterPro" id="IPR012923">
    <property type="entry name" value="Csm3"/>
</dbReference>
<feature type="compositionally biased region" description="Basic and acidic residues" evidence="7">
    <location>
        <begin position="99"/>
        <end position="114"/>
    </location>
</feature>
<dbReference type="Proteomes" id="UP001498398">
    <property type="component" value="Unassembled WGS sequence"/>
</dbReference>
<gene>
    <name evidence="9" type="primary">CSM3_2</name>
    <name evidence="9" type="ORF">VKT23_014596</name>
</gene>
<feature type="compositionally biased region" description="Acidic residues" evidence="7">
    <location>
        <begin position="395"/>
        <end position="408"/>
    </location>
</feature>
<dbReference type="PANTHER" id="PTHR13220:SF11">
    <property type="entry name" value="TIMELESS-INTERACTING PROTEIN"/>
    <property type="match status" value="1"/>
</dbReference>
<proteinExistence type="inferred from homology"/>
<sequence>MDPLFLPDADDDSNLNPPPEEIDIDEIFKGIDDDDLFKPAPPTKRFDIADEIRKADAQYKKRAPLPTPRQILPSSSPPRDLGGESTTTTKRPTDGVGKGSKDAEPKERKKPMRLDEARLVGPTGFPQLIENTKNFRIKGKGHEASDLNRLMQIYQYWTRSMYPKSQFRDTVERVEKLCHSKRMHNKLSMWRDEAHGIKPQPESEDEDNNEVIDLTENAQKDGTRRALASDAADYASSSPAPTRPPSSPGTSGRSDIDDEALDAAMRDLDEAFNAARAATQAVSSTSAPKAQKNTLGDDDEMWAALGEMNGSTIDSNSNTREDWDDEDMMAAFDDAHRDVSTASISRNSTSNDMLDDEEMWDMVREAEQAEVAGTKEKVNTGEEAAVANPKRPLSIEEDPDMADFYEDP</sequence>
<feature type="region of interest" description="Disordered" evidence="7">
    <location>
        <begin position="189"/>
        <end position="256"/>
    </location>
</feature>
<organism evidence="9 10">
    <name type="scientific">Marasmiellus scandens</name>
    <dbReference type="NCBI Taxonomy" id="2682957"/>
    <lineage>
        <taxon>Eukaryota</taxon>
        <taxon>Fungi</taxon>
        <taxon>Dikarya</taxon>
        <taxon>Basidiomycota</taxon>
        <taxon>Agaricomycotina</taxon>
        <taxon>Agaricomycetes</taxon>
        <taxon>Agaricomycetidae</taxon>
        <taxon>Agaricales</taxon>
        <taxon>Marasmiineae</taxon>
        <taxon>Omphalotaceae</taxon>
        <taxon>Marasmiellus</taxon>
    </lineage>
</organism>
<feature type="compositionally biased region" description="Basic and acidic residues" evidence="7">
    <location>
        <begin position="369"/>
        <end position="380"/>
    </location>
</feature>
<feature type="region of interest" description="Disordered" evidence="7">
    <location>
        <begin position="278"/>
        <end position="299"/>
    </location>
</feature>
<evidence type="ECO:0000313" key="10">
    <source>
        <dbReference type="Proteomes" id="UP001498398"/>
    </source>
</evidence>
<evidence type="ECO:0000256" key="1">
    <source>
        <dbReference type="ARBA" id="ARBA00004123"/>
    </source>
</evidence>
<feature type="domain" description="Chromosome segregation in meiosis protein 3" evidence="8">
    <location>
        <begin position="114"/>
        <end position="194"/>
    </location>
</feature>
<keyword evidence="3 6" id="KW-0227">DNA damage</keyword>
<feature type="compositionally biased region" description="Polar residues" evidence="7">
    <location>
        <begin position="280"/>
        <end position="294"/>
    </location>
</feature>
<protein>
    <recommendedName>
        <fullName evidence="6">Chromosome segregation in meiosis protein</fullName>
    </recommendedName>
</protein>
<keyword evidence="5 6" id="KW-0131">Cell cycle</keyword>
<evidence type="ECO:0000256" key="5">
    <source>
        <dbReference type="ARBA" id="ARBA00023306"/>
    </source>
</evidence>
<feature type="region of interest" description="Disordered" evidence="7">
    <location>
        <begin position="1"/>
        <end position="114"/>
    </location>
</feature>
<keyword evidence="4 6" id="KW-0539">Nucleus</keyword>
<evidence type="ECO:0000259" key="8">
    <source>
        <dbReference type="Pfam" id="PF07962"/>
    </source>
</evidence>
<feature type="compositionally biased region" description="Basic and acidic residues" evidence="7">
    <location>
        <begin position="44"/>
        <end position="59"/>
    </location>
</feature>
<comment type="caution">
    <text evidence="9">The sequence shown here is derived from an EMBL/GenBank/DDBJ whole genome shotgun (WGS) entry which is preliminary data.</text>
</comment>
<evidence type="ECO:0000256" key="2">
    <source>
        <dbReference type="ARBA" id="ARBA00006075"/>
    </source>
</evidence>
<comment type="similarity">
    <text evidence="2 6">Belongs to the CSM3 family.</text>
</comment>
<dbReference type="InterPro" id="IPR040038">
    <property type="entry name" value="TIPIN/Csm3/Swi3"/>
</dbReference>
<comment type="function">
    <text evidence="6">Plays an important role in the control of DNA replication and the maintenance of replication fork stability.</text>
</comment>
<evidence type="ECO:0000256" key="7">
    <source>
        <dbReference type="SAM" id="MobiDB-lite"/>
    </source>
</evidence>
<evidence type="ECO:0000256" key="3">
    <source>
        <dbReference type="ARBA" id="ARBA00022763"/>
    </source>
</evidence>
<feature type="region of interest" description="Disordered" evidence="7">
    <location>
        <begin position="369"/>
        <end position="408"/>
    </location>
</feature>
<accession>A0ABR1J0M6</accession>
<keyword evidence="10" id="KW-1185">Reference proteome</keyword>
<evidence type="ECO:0000256" key="4">
    <source>
        <dbReference type="ARBA" id="ARBA00023242"/>
    </source>
</evidence>